<proteinExistence type="predicted"/>
<dbReference type="PANTHER" id="PTHR34846:SF10">
    <property type="entry name" value="CYTOPLASMIC PROTEIN"/>
    <property type="match status" value="1"/>
</dbReference>
<dbReference type="SUPFAM" id="SSF69118">
    <property type="entry name" value="AhpD-like"/>
    <property type="match status" value="1"/>
</dbReference>
<keyword evidence="2" id="KW-0575">Peroxidase</keyword>
<evidence type="ECO:0000313" key="2">
    <source>
        <dbReference type="EMBL" id="RZU35313.1"/>
    </source>
</evidence>
<dbReference type="Proteomes" id="UP000292958">
    <property type="component" value="Unassembled WGS sequence"/>
</dbReference>
<dbReference type="NCBIfam" id="TIGR00778">
    <property type="entry name" value="ahpD_dom"/>
    <property type="match status" value="1"/>
</dbReference>
<name>A0A4Q7YFD7_9BACT</name>
<dbReference type="InterPro" id="IPR004675">
    <property type="entry name" value="AhpD_core"/>
</dbReference>
<gene>
    <name evidence="2" type="ORF">BDD14_6088</name>
</gene>
<comment type="caution">
    <text evidence="2">The sequence shown here is derived from an EMBL/GenBank/DDBJ whole genome shotgun (WGS) entry which is preliminary data.</text>
</comment>
<dbReference type="OrthoDB" id="9806086at2"/>
<protein>
    <submittedName>
        <fullName evidence="2">AhpD family alkylhydroperoxidase</fullName>
    </submittedName>
</protein>
<evidence type="ECO:0000259" key="1">
    <source>
        <dbReference type="Pfam" id="PF02627"/>
    </source>
</evidence>
<feature type="domain" description="Carboxymuconolactone decarboxylase-like" evidence="1">
    <location>
        <begin position="12"/>
        <end position="95"/>
    </location>
</feature>
<dbReference type="Gene3D" id="1.20.1290.10">
    <property type="entry name" value="AhpD-like"/>
    <property type="match status" value="1"/>
</dbReference>
<dbReference type="EMBL" id="SHKW01000003">
    <property type="protein sequence ID" value="RZU35313.1"/>
    <property type="molecule type" value="Genomic_DNA"/>
</dbReference>
<dbReference type="InterPro" id="IPR003779">
    <property type="entry name" value="CMD-like"/>
</dbReference>
<dbReference type="Pfam" id="PF02627">
    <property type="entry name" value="CMD"/>
    <property type="match status" value="1"/>
</dbReference>
<dbReference type="PANTHER" id="PTHR34846">
    <property type="entry name" value="4-CARBOXYMUCONOLACTONE DECARBOXYLASE FAMILY PROTEIN (AFU_ORTHOLOGUE AFUA_6G11590)"/>
    <property type="match status" value="1"/>
</dbReference>
<accession>A0A4Q7YFD7</accession>
<dbReference type="GO" id="GO:0051920">
    <property type="term" value="F:peroxiredoxin activity"/>
    <property type="evidence" value="ECO:0007669"/>
    <property type="project" value="InterPro"/>
</dbReference>
<organism evidence="2 3">
    <name type="scientific">Edaphobacter modestus</name>
    <dbReference type="NCBI Taxonomy" id="388466"/>
    <lineage>
        <taxon>Bacteria</taxon>
        <taxon>Pseudomonadati</taxon>
        <taxon>Acidobacteriota</taxon>
        <taxon>Terriglobia</taxon>
        <taxon>Terriglobales</taxon>
        <taxon>Acidobacteriaceae</taxon>
        <taxon>Edaphobacter</taxon>
    </lineage>
</organism>
<evidence type="ECO:0000313" key="3">
    <source>
        <dbReference type="Proteomes" id="UP000292958"/>
    </source>
</evidence>
<dbReference type="InterPro" id="IPR029032">
    <property type="entry name" value="AhpD-like"/>
</dbReference>
<dbReference type="AlphaFoldDB" id="A0A4Q7YFD7"/>
<dbReference type="RefSeq" id="WP_130424637.1">
    <property type="nucleotide sequence ID" value="NZ_SHKW01000003.1"/>
</dbReference>
<keyword evidence="3" id="KW-1185">Reference proteome</keyword>
<reference evidence="2 3" key="1">
    <citation type="submission" date="2019-02" db="EMBL/GenBank/DDBJ databases">
        <title>Genomic Encyclopedia of Archaeal and Bacterial Type Strains, Phase II (KMG-II): from individual species to whole genera.</title>
        <authorList>
            <person name="Goeker M."/>
        </authorList>
    </citation>
    <scope>NUCLEOTIDE SEQUENCE [LARGE SCALE GENOMIC DNA]</scope>
    <source>
        <strain evidence="2 3">DSM 18101</strain>
    </source>
</reference>
<keyword evidence="2" id="KW-0560">Oxidoreductase</keyword>
<sequence length="155" mass="17457">MEARLNAQQASPAAYAAMVGLEMFVRKASKLEPSLVELVKMRASQINGCAYCIDMHSKDARSQGETEQRLYALTSWRETPFFTARERAALAWTEALTLITEGHVPDDVYELAKQSFSDEELVNLTLAVITINGWNRLAISFRSVPGAYQPRMRNR</sequence>